<reference evidence="1" key="1">
    <citation type="submission" date="2021-09" db="EMBL/GenBank/DDBJ databases">
        <title>Genomic analysis of Ralstonia spp.</title>
        <authorList>
            <person name="Aburjaile F."/>
            <person name="Ariute J.C."/>
            <person name="Pais A.K.L."/>
            <person name="Albuquerque G.M.R."/>
            <person name="Silva A.M.F."/>
            <person name="Brenig B."/>
            <person name="Azevedo V."/>
            <person name="Matiuzzi M."/>
            <person name="Ramos R."/>
            <person name="Goes-Neto A."/>
            <person name="Soares S."/>
            <person name="Iseppon A.M.B."/>
            <person name="Souza E."/>
            <person name="Gama M."/>
        </authorList>
    </citation>
    <scope>NUCLEOTIDE SEQUENCE</scope>
    <source>
        <strain evidence="1">B4</strain>
    </source>
</reference>
<evidence type="ECO:0008006" key="3">
    <source>
        <dbReference type="Google" id="ProtNLM"/>
    </source>
</evidence>
<organism evidence="1 2">
    <name type="scientific">Ralstonia solanacearum</name>
    <name type="common">Pseudomonas solanacearum</name>
    <dbReference type="NCBI Taxonomy" id="305"/>
    <lineage>
        <taxon>Bacteria</taxon>
        <taxon>Pseudomonadati</taxon>
        <taxon>Pseudomonadota</taxon>
        <taxon>Betaproteobacteria</taxon>
        <taxon>Burkholderiales</taxon>
        <taxon>Burkholderiaceae</taxon>
        <taxon>Ralstonia</taxon>
        <taxon>Ralstonia solanacearum species complex</taxon>
    </lineage>
</organism>
<dbReference type="AlphaFoldDB" id="A0AAE3NHS4"/>
<dbReference type="InterPro" id="IPR011989">
    <property type="entry name" value="ARM-like"/>
</dbReference>
<gene>
    <name evidence="1" type="ORF">LBW55_09225</name>
</gene>
<dbReference type="RefSeq" id="WP_184851441.1">
    <property type="nucleotide sequence ID" value="NZ_JABZEH010000002.1"/>
</dbReference>
<sequence length="212" mass="23807">MNASDVLQEEVEKFEQWAALYPPHQRSGEWECGYGQWQSLWAAAIAVLESLSPNAWTEKCRAHLLYAIARDNEMECIAGELSERPDALLELARLAIDSSELDAKWQLAVQLGALSTSAEKEEAETLLLRLVGDEDEYVSRRSLLALGTLKSVHAESLAEKAWLTGHEYQRIAALWVLKDVAPDKLTRYVRLAEEDGREFVVENAHDALKASQ</sequence>
<dbReference type="Gene3D" id="1.25.10.10">
    <property type="entry name" value="Leucine-rich Repeat Variant"/>
    <property type="match status" value="1"/>
</dbReference>
<comment type="caution">
    <text evidence="1">The sequence shown here is derived from an EMBL/GenBank/DDBJ whole genome shotgun (WGS) entry which is preliminary data.</text>
</comment>
<dbReference type="SUPFAM" id="SSF48371">
    <property type="entry name" value="ARM repeat"/>
    <property type="match status" value="1"/>
</dbReference>
<evidence type="ECO:0000313" key="2">
    <source>
        <dbReference type="Proteomes" id="UP001143674"/>
    </source>
</evidence>
<name>A0AAE3NHS4_RALSL</name>
<proteinExistence type="predicted"/>
<accession>A0AAE3NHS4</accession>
<protein>
    <recommendedName>
        <fullName evidence="3">HEAT repeat domain-containing protein</fullName>
    </recommendedName>
</protein>
<dbReference type="Proteomes" id="UP001143674">
    <property type="component" value="Unassembled WGS sequence"/>
</dbReference>
<evidence type="ECO:0000313" key="1">
    <source>
        <dbReference type="EMBL" id="MDB0521793.1"/>
    </source>
</evidence>
<dbReference type="InterPro" id="IPR016024">
    <property type="entry name" value="ARM-type_fold"/>
</dbReference>
<dbReference type="EMBL" id="JAIVEX010000004">
    <property type="protein sequence ID" value="MDB0521793.1"/>
    <property type="molecule type" value="Genomic_DNA"/>
</dbReference>